<name>A0ACC2J5Q1_9PEZI</name>
<dbReference type="Proteomes" id="UP001153332">
    <property type="component" value="Unassembled WGS sequence"/>
</dbReference>
<reference evidence="1" key="1">
    <citation type="submission" date="2022-12" db="EMBL/GenBank/DDBJ databases">
        <title>Genome Sequence of Lasiodiplodia mahajangana.</title>
        <authorList>
            <person name="Buettner E."/>
        </authorList>
    </citation>
    <scope>NUCLEOTIDE SEQUENCE</scope>
    <source>
        <strain evidence="1">VT137</strain>
    </source>
</reference>
<sequence>MAAPRNRPYRHRGVLIPFEQADAANQWSSDDDIQADGFLYINVIQYRVYVVQSVRTGDLYINKVLPADLFEDVSRRNRGPEQLAEELRISTAPAAERRLPGPLMVQGVMRTYFNEVSLWQNIGGGTYSLYLPYCNGGDLNKFYHEYMHELRPIPEHFIWHVFLTLIEAVRFLQRGALPGTDNEVEGWIPIHHRDLALNNIFIHYPDRNDSEFEPRRGFESNAFPEIVLGDFGHGAIEGDDPIRIRGGRFNEFEQTGDWQDVYSIFSVVKTLCLAHISWRDYDSMGAPETMPCDSINEWLDESERPYSDDLLNTLKLWEYEDAENNLVNDTFMDEARGREVSYWELLPGLDTMVARVMPLARQKLEAYRGPAGNVPPDWYRRLDVSWTKPKRLMPYEWWPLPSDFVDKTLPTPPPPPPPPPASKPDDGEDGNGDDSGGPSDGDDGGDDATEEVDNDDENGGPSNGGAGTGPAGNVDSPGNVRKTWRAVNRDSGNLLIPGGDASNGQAENGEASAENGEASAASGEASAANASAREDEDVDDRTSR</sequence>
<organism evidence="1 2">
    <name type="scientific">Lasiodiplodia mahajangana</name>
    <dbReference type="NCBI Taxonomy" id="1108764"/>
    <lineage>
        <taxon>Eukaryota</taxon>
        <taxon>Fungi</taxon>
        <taxon>Dikarya</taxon>
        <taxon>Ascomycota</taxon>
        <taxon>Pezizomycotina</taxon>
        <taxon>Dothideomycetes</taxon>
        <taxon>Dothideomycetes incertae sedis</taxon>
        <taxon>Botryosphaeriales</taxon>
        <taxon>Botryosphaeriaceae</taxon>
        <taxon>Lasiodiplodia</taxon>
    </lineage>
</organism>
<accession>A0ACC2J5Q1</accession>
<keyword evidence="2" id="KW-1185">Reference proteome</keyword>
<gene>
    <name evidence="1" type="ORF">O1611_g9747</name>
</gene>
<evidence type="ECO:0000313" key="1">
    <source>
        <dbReference type="EMBL" id="KAJ8122808.1"/>
    </source>
</evidence>
<dbReference type="EMBL" id="JAPUUL010003473">
    <property type="protein sequence ID" value="KAJ8122808.1"/>
    <property type="molecule type" value="Genomic_DNA"/>
</dbReference>
<comment type="caution">
    <text evidence="1">The sequence shown here is derived from an EMBL/GenBank/DDBJ whole genome shotgun (WGS) entry which is preliminary data.</text>
</comment>
<proteinExistence type="predicted"/>
<protein>
    <submittedName>
        <fullName evidence="1">Uncharacterized protein</fullName>
    </submittedName>
</protein>
<evidence type="ECO:0000313" key="2">
    <source>
        <dbReference type="Proteomes" id="UP001153332"/>
    </source>
</evidence>